<dbReference type="AlphaFoldDB" id="A0A0E0JED1"/>
<protein>
    <submittedName>
        <fullName evidence="6">Uncharacterized protein</fullName>
    </submittedName>
</protein>
<evidence type="ECO:0000313" key="7">
    <source>
        <dbReference type="Proteomes" id="UP000026962"/>
    </source>
</evidence>
<feature type="chain" id="PRO_5007398889" evidence="5">
    <location>
        <begin position="21"/>
        <end position="74"/>
    </location>
</feature>
<evidence type="ECO:0000256" key="4">
    <source>
        <dbReference type="ARBA" id="ARBA00023157"/>
    </source>
</evidence>
<evidence type="ECO:0000256" key="3">
    <source>
        <dbReference type="ARBA" id="ARBA00022729"/>
    </source>
</evidence>
<keyword evidence="7" id="KW-1185">Reference proteome</keyword>
<dbReference type="EnsemblPlants" id="OPUNC01G03590.1">
    <property type="protein sequence ID" value="OPUNC01G03590.1"/>
    <property type="gene ID" value="OPUNC01G03590"/>
</dbReference>
<dbReference type="EnsemblPlants" id="OPUNC01G03600.1">
    <property type="protein sequence ID" value="OPUNC01G03600.1"/>
    <property type="gene ID" value="OPUNC01G03600"/>
</dbReference>
<evidence type="ECO:0000256" key="1">
    <source>
        <dbReference type="ARBA" id="ARBA00009178"/>
    </source>
</evidence>
<dbReference type="Gramene" id="OPUNC01G03600.1">
    <property type="protein sequence ID" value="OPUNC01G03600.1"/>
    <property type="gene ID" value="OPUNC01G03600"/>
</dbReference>
<keyword evidence="2" id="KW-0372">Hormone</keyword>
<keyword evidence="3 5" id="KW-0732">Signal</keyword>
<keyword evidence="4" id="KW-1015">Disulfide bond</keyword>
<dbReference type="InterPro" id="IPR008801">
    <property type="entry name" value="RALF"/>
</dbReference>
<organism evidence="6">
    <name type="scientific">Oryza punctata</name>
    <name type="common">Red rice</name>
    <dbReference type="NCBI Taxonomy" id="4537"/>
    <lineage>
        <taxon>Eukaryota</taxon>
        <taxon>Viridiplantae</taxon>
        <taxon>Streptophyta</taxon>
        <taxon>Embryophyta</taxon>
        <taxon>Tracheophyta</taxon>
        <taxon>Spermatophyta</taxon>
        <taxon>Magnoliopsida</taxon>
        <taxon>Liliopsida</taxon>
        <taxon>Poales</taxon>
        <taxon>Poaceae</taxon>
        <taxon>BOP clade</taxon>
        <taxon>Oryzoideae</taxon>
        <taxon>Oryzeae</taxon>
        <taxon>Oryzinae</taxon>
        <taxon>Oryza</taxon>
    </lineage>
</organism>
<sequence>MRVALVSMVLVGLILHAAHAAQPEKPTVSLSVAPAVAEAEVDAAINAGELLGGSKMQQANPYTRGCNEITLCRD</sequence>
<reference evidence="6" key="2">
    <citation type="submission" date="2018-05" db="EMBL/GenBank/DDBJ databases">
        <title>OpunRS2 (Oryza punctata Reference Sequence Version 2).</title>
        <authorList>
            <person name="Zhang J."/>
            <person name="Kudrna D."/>
            <person name="Lee S."/>
            <person name="Talag J."/>
            <person name="Welchert J."/>
            <person name="Wing R.A."/>
        </authorList>
    </citation>
    <scope>NUCLEOTIDE SEQUENCE [LARGE SCALE GENOMIC DNA]</scope>
</reference>
<evidence type="ECO:0000256" key="2">
    <source>
        <dbReference type="ARBA" id="ARBA00022702"/>
    </source>
</evidence>
<dbReference type="GO" id="GO:0005179">
    <property type="term" value="F:hormone activity"/>
    <property type="evidence" value="ECO:0007669"/>
    <property type="project" value="UniProtKB-KW"/>
</dbReference>
<proteinExistence type="inferred from homology"/>
<evidence type="ECO:0000256" key="5">
    <source>
        <dbReference type="SAM" id="SignalP"/>
    </source>
</evidence>
<reference evidence="6" key="1">
    <citation type="submission" date="2015-04" db="UniProtKB">
        <authorList>
            <consortium name="EnsemblPlants"/>
        </authorList>
    </citation>
    <scope>IDENTIFICATION</scope>
</reference>
<evidence type="ECO:0000313" key="6">
    <source>
        <dbReference type="EnsemblPlants" id="OPUNC01G03590.1"/>
    </source>
</evidence>
<feature type="signal peptide" evidence="5">
    <location>
        <begin position="1"/>
        <end position="20"/>
    </location>
</feature>
<dbReference type="HOGENOM" id="CLU_2561921_0_0_1"/>
<comment type="similarity">
    <text evidence="1">Belongs to the plant rapid alkalinization factor (RALF) family.</text>
</comment>
<name>A0A0E0JED1_ORYPU</name>
<accession>A0A0E0JED1</accession>
<dbReference type="Proteomes" id="UP000026962">
    <property type="component" value="Chromosome 1"/>
</dbReference>
<dbReference type="Gramene" id="OPUNC01G03590.1">
    <property type="protein sequence ID" value="OPUNC01G03590.1"/>
    <property type="gene ID" value="OPUNC01G03590"/>
</dbReference>
<dbReference type="Pfam" id="PF05498">
    <property type="entry name" value="RALF"/>
    <property type="match status" value="1"/>
</dbReference>